<evidence type="ECO:0000256" key="1">
    <source>
        <dbReference type="SAM" id="Phobius"/>
    </source>
</evidence>
<gene>
    <name evidence="2" type="ORF">GCM10009020_25120</name>
</gene>
<protein>
    <recommendedName>
        <fullName evidence="4">DUF1616 domain-containing protein</fullName>
    </recommendedName>
</protein>
<keyword evidence="1" id="KW-0472">Membrane</keyword>
<reference evidence="2 3" key="1">
    <citation type="journal article" date="2019" name="Int. J. Syst. Evol. Microbiol.">
        <title>The Global Catalogue of Microorganisms (GCM) 10K type strain sequencing project: providing services to taxonomists for standard genome sequencing and annotation.</title>
        <authorList>
            <consortium name="The Broad Institute Genomics Platform"/>
            <consortium name="The Broad Institute Genome Sequencing Center for Infectious Disease"/>
            <person name="Wu L."/>
            <person name="Ma J."/>
        </authorList>
    </citation>
    <scope>NUCLEOTIDE SEQUENCE [LARGE SCALE GENOMIC DNA]</scope>
    <source>
        <strain evidence="2 3">JCM 16328</strain>
    </source>
</reference>
<evidence type="ECO:0000313" key="3">
    <source>
        <dbReference type="Proteomes" id="UP001500420"/>
    </source>
</evidence>
<name>A0AAV3TC39_9EURY</name>
<keyword evidence="3" id="KW-1185">Reference proteome</keyword>
<keyword evidence="1" id="KW-0812">Transmembrane</keyword>
<organism evidence="2 3">
    <name type="scientific">Natronoarchaeum mannanilyticum</name>
    <dbReference type="NCBI Taxonomy" id="926360"/>
    <lineage>
        <taxon>Archaea</taxon>
        <taxon>Methanobacteriati</taxon>
        <taxon>Methanobacteriota</taxon>
        <taxon>Stenosarchaea group</taxon>
        <taxon>Halobacteria</taxon>
        <taxon>Halobacteriales</taxon>
        <taxon>Natronoarchaeaceae</taxon>
    </lineage>
</organism>
<dbReference type="AlphaFoldDB" id="A0AAV3TC39"/>
<keyword evidence="1" id="KW-1133">Transmembrane helix</keyword>
<feature type="transmembrane region" description="Helical" evidence="1">
    <location>
        <begin position="44"/>
        <end position="64"/>
    </location>
</feature>
<comment type="caution">
    <text evidence="2">The sequence shown here is derived from an EMBL/GenBank/DDBJ whole genome shotgun (WGS) entry which is preliminary data.</text>
</comment>
<sequence>MRGSRVISFLISNLRKPTWGGLTFILTMVGAAGSFLFTSGAGRILTVSLGIAILISIVFVNMYLKDITMGFVQTQPTTSADAHYNERYPVSDGFAEFDIFLNISSWVEDFRIKVNANGPFNVNIWEGPAPIKLDEEIIYCNDNIDEISFTLQFAADSGDLGEGSYLISLENHDNHRTLYSFRLDANPKLNTDHELDDLPSEALDELDLELSEGTGEPTR</sequence>
<accession>A0AAV3TC39</accession>
<dbReference type="EMBL" id="BAAADV010000005">
    <property type="protein sequence ID" value="GAA0676264.1"/>
    <property type="molecule type" value="Genomic_DNA"/>
</dbReference>
<dbReference type="Proteomes" id="UP001500420">
    <property type="component" value="Unassembled WGS sequence"/>
</dbReference>
<evidence type="ECO:0008006" key="4">
    <source>
        <dbReference type="Google" id="ProtNLM"/>
    </source>
</evidence>
<feature type="transmembrane region" description="Helical" evidence="1">
    <location>
        <begin position="21"/>
        <end position="38"/>
    </location>
</feature>
<proteinExistence type="predicted"/>
<evidence type="ECO:0000313" key="2">
    <source>
        <dbReference type="EMBL" id="GAA0676264.1"/>
    </source>
</evidence>